<organism evidence="1 2">
    <name type="scientific">Mycobacterium asiaticum</name>
    <dbReference type="NCBI Taxonomy" id="1790"/>
    <lineage>
        <taxon>Bacteria</taxon>
        <taxon>Bacillati</taxon>
        <taxon>Actinomycetota</taxon>
        <taxon>Actinomycetes</taxon>
        <taxon>Mycobacteriales</taxon>
        <taxon>Mycobacteriaceae</taxon>
        <taxon>Mycobacterium</taxon>
    </lineage>
</organism>
<name>A0A1A3NYY9_MYCAS</name>
<dbReference type="OrthoDB" id="4373027at2"/>
<evidence type="ECO:0000313" key="2">
    <source>
        <dbReference type="Proteomes" id="UP000093928"/>
    </source>
</evidence>
<proteinExistence type="predicted"/>
<accession>A0A1A3NYY9</accession>
<sequence length="142" mass="15614">MTNYDLPIPPMESATEPVHSAADLRQRWRALMGPLGFGERLLWLSFMGPDRRLIKALSQVPIGPRPQSRTLKNLMSSLRSVLDGMAPGTTVAMLLTGPGHGPVSPADRVWSKSLTEMARQFVVPIEPIFRANDESLLQVAPT</sequence>
<dbReference type="Proteomes" id="UP000093928">
    <property type="component" value="Unassembled WGS sequence"/>
</dbReference>
<dbReference type="RefSeq" id="WP_065144129.1">
    <property type="nucleotide sequence ID" value="NZ_LZLS01000099.1"/>
</dbReference>
<dbReference type="AlphaFoldDB" id="A0A1A3NYY9"/>
<evidence type="ECO:0000313" key="1">
    <source>
        <dbReference type="EMBL" id="OBK27156.1"/>
    </source>
</evidence>
<comment type="caution">
    <text evidence="1">The sequence shown here is derived from an EMBL/GenBank/DDBJ whole genome shotgun (WGS) entry which is preliminary data.</text>
</comment>
<reference evidence="1 2" key="1">
    <citation type="submission" date="2016-06" db="EMBL/GenBank/DDBJ databases">
        <authorList>
            <person name="Kjaerup R.B."/>
            <person name="Dalgaard T.S."/>
            <person name="Juul-Madsen H.R."/>
        </authorList>
    </citation>
    <scope>NUCLEOTIDE SEQUENCE [LARGE SCALE GENOMIC DNA]</scope>
    <source>
        <strain evidence="1 2">1165133.8</strain>
    </source>
</reference>
<protein>
    <submittedName>
        <fullName evidence="1">Uncharacterized protein</fullName>
    </submittedName>
</protein>
<gene>
    <name evidence="1" type="ORF">A5634_23480</name>
</gene>
<dbReference type="EMBL" id="LZLS01000099">
    <property type="protein sequence ID" value="OBK27156.1"/>
    <property type="molecule type" value="Genomic_DNA"/>
</dbReference>